<gene>
    <name evidence="3" type="ORF">ASZ90_017446</name>
</gene>
<evidence type="ECO:0000259" key="2">
    <source>
        <dbReference type="Pfam" id="PF13240"/>
    </source>
</evidence>
<keyword evidence="1" id="KW-0472">Membrane</keyword>
<evidence type="ECO:0000313" key="3">
    <source>
        <dbReference type="EMBL" id="KUG05125.1"/>
    </source>
</evidence>
<dbReference type="AlphaFoldDB" id="A0A0W8E925"/>
<dbReference type="Pfam" id="PF13240">
    <property type="entry name" value="Zn_Ribbon_1"/>
    <property type="match status" value="1"/>
</dbReference>
<feature type="transmembrane region" description="Helical" evidence="1">
    <location>
        <begin position="60"/>
        <end position="79"/>
    </location>
</feature>
<dbReference type="InterPro" id="IPR026870">
    <property type="entry name" value="Zinc_ribbon_dom"/>
</dbReference>
<sequence>MYCSNCGENLPDSVKFCTECGSSLQPVSHNIQPQTTSLIGFSPRINDPAFKKYQNASKNWALMFSLIIAVIAIIAFPIYGEVSGEMEMPYSLYYGMGIGGMFVAIALFQNIGKGLDSTWDGVVVDKRTYKKTESDRNSNTFSTHTYFEYTVKRDNGKIYTHSTKGDDTVYNYYNIGDKVRHHKGFGYEKYDKSRDTFLFCTACASINDISDEVCFRCKCPLLK</sequence>
<dbReference type="EMBL" id="LNQE01001829">
    <property type="protein sequence ID" value="KUG05125.1"/>
    <property type="molecule type" value="Genomic_DNA"/>
</dbReference>
<proteinExistence type="predicted"/>
<accession>A0A0W8E925</accession>
<feature type="transmembrane region" description="Helical" evidence="1">
    <location>
        <begin position="91"/>
        <end position="108"/>
    </location>
</feature>
<keyword evidence="1" id="KW-1133">Transmembrane helix</keyword>
<name>A0A0W8E925_9ZZZZ</name>
<organism evidence="3">
    <name type="scientific">hydrocarbon metagenome</name>
    <dbReference type="NCBI Taxonomy" id="938273"/>
    <lineage>
        <taxon>unclassified sequences</taxon>
        <taxon>metagenomes</taxon>
        <taxon>ecological metagenomes</taxon>
    </lineage>
</organism>
<evidence type="ECO:0000256" key="1">
    <source>
        <dbReference type="SAM" id="Phobius"/>
    </source>
</evidence>
<reference evidence="3" key="1">
    <citation type="journal article" date="2015" name="Proc. Natl. Acad. Sci. U.S.A.">
        <title>Networks of energetic and metabolic interactions define dynamics in microbial communities.</title>
        <authorList>
            <person name="Embree M."/>
            <person name="Liu J.K."/>
            <person name="Al-Bassam M.M."/>
            <person name="Zengler K."/>
        </authorList>
    </citation>
    <scope>NUCLEOTIDE SEQUENCE</scope>
</reference>
<keyword evidence="1" id="KW-0812">Transmembrane</keyword>
<comment type="caution">
    <text evidence="3">The sequence shown here is derived from an EMBL/GenBank/DDBJ whole genome shotgun (WGS) entry which is preliminary data.</text>
</comment>
<feature type="domain" description="Zinc-ribbon" evidence="2">
    <location>
        <begin position="2"/>
        <end position="24"/>
    </location>
</feature>
<protein>
    <recommendedName>
        <fullName evidence="2">Zinc-ribbon domain-containing protein</fullName>
    </recommendedName>
</protein>